<keyword evidence="8" id="KW-1185">Reference proteome</keyword>
<sequence length="224" mass="25209">MQLRIPRRSVAVCPFSQSTSSSCKRYAHGLTPAKPVPQPTPFVPDVATFLKLIGRELPQHASKFPTWESFFSNKSFTLRTSGIEPARARRYLLWWRERYRRGDFGLGGDLTEIVDGTAELRVIERDGKQIVVNSRPGDSATDLENRKTAIAGIRILQPGVLSGPYLQPAKGSNGTIATLKIQEGLWEVKRGQKVKGGERKRKVQDRADKKKREQEERDRALGKI</sequence>
<protein>
    <recommendedName>
        <fullName evidence="4">Small ribosomal subunit protein mS41</fullName>
    </recommendedName>
</protein>
<evidence type="ECO:0000256" key="3">
    <source>
        <dbReference type="ARBA" id="ARBA00023128"/>
    </source>
</evidence>
<evidence type="ECO:0000259" key="6">
    <source>
        <dbReference type="SMART" id="SM01238"/>
    </source>
</evidence>
<dbReference type="GO" id="GO:0005739">
    <property type="term" value="C:mitochondrion"/>
    <property type="evidence" value="ECO:0007669"/>
    <property type="project" value="UniProtKB-SubCell"/>
</dbReference>
<proteinExistence type="inferred from homology"/>
<comment type="caution">
    <text evidence="7">The sequence shown here is derived from an EMBL/GenBank/DDBJ whole genome shotgun (WGS) entry which is preliminary data.</text>
</comment>
<evidence type="ECO:0000256" key="5">
    <source>
        <dbReference type="SAM" id="MobiDB-lite"/>
    </source>
</evidence>
<gene>
    <name evidence="7" type="ORF">GOMPHAMPRED_001050</name>
</gene>
<dbReference type="PROSITE" id="PS51257">
    <property type="entry name" value="PROKAR_LIPOPROTEIN"/>
    <property type="match status" value="1"/>
</dbReference>
<evidence type="ECO:0000313" key="8">
    <source>
        <dbReference type="Proteomes" id="UP000664169"/>
    </source>
</evidence>
<comment type="similarity">
    <text evidence="2">Belongs to the mitochondrion-specific ribosomal protein mS41 family.</text>
</comment>
<name>A0A8H3F2W9_9LECA</name>
<dbReference type="InterPro" id="IPR039603">
    <property type="entry name" value="Ribosomal_mS41"/>
</dbReference>
<organism evidence="7 8">
    <name type="scientific">Gomphillus americanus</name>
    <dbReference type="NCBI Taxonomy" id="1940652"/>
    <lineage>
        <taxon>Eukaryota</taxon>
        <taxon>Fungi</taxon>
        <taxon>Dikarya</taxon>
        <taxon>Ascomycota</taxon>
        <taxon>Pezizomycotina</taxon>
        <taxon>Lecanoromycetes</taxon>
        <taxon>OSLEUM clade</taxon>
        <taxon>Ostropomycetidae</taxon>
        <taxon>Ostropales</taxon>
        <taxon>Graphidaceae</taxon>
        <taxon>Gomphilloideae</taxon>
        <taxon>Gomphillus</taxon>
    </lineage>
</organism>
<dbReference type="OrthoDB" id="18595at2759"/>
<feature type="compositionally biased region" description="Basic and acidic residues" evidence="5">
    <location>
        <begin position="204"/>
        <end position="224"/>
    </location>
</feature>
<comment type="subcellular location">
    <subcellularLocation>
        <location evidence="1">Mitochondrion</location>
    </subcellularLocation>
</comment>
<keyword evidence="3" id="KW-0496">Mitochondrion</keyword>
<accession>A0A8H3F2W9</accession>
<evidence type="ECO:0000256" key="4">
    <source>
        <dbReference type="ARBA" id="ARBA00035129"/>
    </source>
</evidence>
<feature type="region of interest" description="Disordered" evidence="5">
    <location>
        <begin position="192"/>
        <end position="224"/>
    </location>
</feature>
<dbReference type="AlphaFoldDB" id="A0A8H3F2W9"/>
<evidence type="ECO:0000313" key="7">
    <source>
        <dbReference type="EMBL" id="CAF9916578.1"/>
    </source>
</evidence>
<feature type="domain" description="Small ribosomal subunit protein mS41 SAM" evidence="6">
    <location>
        <begin position="46"/>
        <end position="102"/>
    </location>
</feature>
<dbReference type="SMART" id="SM01238">
    <property type="entry name" value="IGR"/>
    <property type="match status" value="1"/>
</dbReference>
<reference evidence="7" key="1">
    <citation type="submission" date="2021-03" db="EMBL/GenBank/DDBJ databases">
        <authorList>
            <person name="Tagirdzhanova G."/>
        </authorList>
    </citation>
    <scope>NUCLEOTIDE SEQUENCE</scope>
</reference>
<dbReference type="PANTHER" id="PTHR28235:SF1">
    <property type="entry name" value="SMALL RIBOSOMAL SUBUNIT PROTEIN MS41"/>
    <property type="match status" value="1"/>
</dbReference>
<evidence type="ECO:0000256" key="2">
    <source>
        <dbReference type="ARBA" id="ARBA00010492"/>
    </source>
</evidence>
<dbReference type="PANTHER" id="PTHR28235">
    <property type="entry name" value="PROTEIN FYV4, MITOCHONDRIAL"/>
    <property type="match status" value="1"/>
</dbReference>
<dbReference type="Proteomes" id="UP000664169">
    <property type="component" value="Unassembled WGS sequence"/>
</dbReference>
<dbReference type="EMBL" id="CAJPDQ010000011">
    <property type="protein sequence ID" value="CAF9916578.1"/>
    <property type="molecule type" value="Genomic_DNA"/>
</dbReference>
<evidence type="ECO:0000256" key="1">
    <source>
        <dbReference type="ARBA" id="ARBA00004173"/>
    </source>
</evidence>
<dbReference type="InterPro" id="IPR019083">
    <property type="entry name" value="SAM_Ribosomal_mS41"/>
</dbReference>
<dbReference type="Pfam" id="PF09597">
    <property type="entry name" value="SAM_Ribosomal_mS41"/>
    <property type="match status" value="1"/>
</dbReference>